<evidence type="ECO:0000313" key="1">
    <source>
        <dbReference type="EMBL" id="NGQ91094.1"/>
    </source>
</evidence>
<gene>
    <name evidence="1" type="ORF">G5V65_09300</name>
</gene>
<proteinExistence type="predicted"/>
<keyword evidence="2" id="KW-1185">Reference proteome</keyword>
<dbReference type="AlphaFoldDB" id="A0A6M1U0X9"/>
<protein>
    <recommendedName>
        <fullName evidence="3">Lipoprotein</fullName>
    </recommendedName>
</protein>
<dbReference type="EMBL" id="JAALFE010000007">
    <property type="protein sequence ID" value="NGQ91094.1"/>
    <property type="molecule type" value="Genomic_DNA"/>
</dbReference>
<reference evidence="1 2" key="1">
    <citation type="submission" date="2020-02" db="EMBL/GenBank/DDBJ databases">
        <title>Rhodobacter translucens sp. nov., a novel bacterium isolated from activated sludge.</title>
        <authorList>
            <person name="Liu J."/>
        </authorList>
    </citation>
    <scope>NUCLEOTIDE SEQUENCE [LARGE SCALE GENOMIC DNA]</scope>
    <source>
        <strain evidence="1 2">HX-7-19</strain>
    </source>
</reference>
<sequence length="155" mass="16320">MAAVVALVAVQAGPARADENWEAAKSAFGACMAHFPDVKAIQAQLKADGWRYEGNEQGLRIFSRNGFRAIAATQGNSQIATRCVVAASRLKPEPAIAFARTVAGELSGVKPIDLSDRGVPAAWEGSLRGKVLRLGVVPQAEFGLMRGATVVLGEF</sequence>
<accession>A0A6M1U0X9</accession>
<organism evidence="1 2">
    <name type="scientific">Paragemmobacter kunshanensis</name>
    <dbReference type="NCBI Taxonomy" id="2583234"/>
    <lineage>
        <taxon>Bacteria</taxon>
        <taxon>Pseudomonadati</taxon>
        <taxon>Pseudomonadota</taxon>
        <taxon>Alphaproteobacteria</taxon>
        <taxon>Rhodobacterales</taxon>
        <taxon>Paracoccaceae</taxon>
        <taxon>Paragemmobacter</taxon>
    </lineage>
</organism>
<dbReference type="Proteomes" id="UP000474758">
    <property type="component" value="Unassembled WGS sequence"/>
</dbReference>
<name>A0A6M1U0X9_9RHOB</name>
<dbReference type="RefSeq" id="WP_165049268.1">
    <property type="nucleotide sequence ID" value="NZ_JAALFE010000007.1"/>
</dbReference>
<evidence type="ECO:0008006" key="3">
    <source>
        <dbReference type="Google" id="ProtNLM"/>
    </source>
</evidence>
<evidence type="ECO:0000313" key="2">
    <source>
        <dbReference type="Proteomes" id="UP000474758"/>
    </source>
</evidence>
<comment type="caution">
    <text evidence="1">The sequence shown here is derived from an EMBL/GenBank/DDBJ whole genome shotgun (WGS) entry which is preliminary data.</text>
</comment>